<sequence length="315" mass="35399">LSTMEAQDVGGDWQTQERKPKRRPIDVIFKERGKGTFADFVDKSCFEGAVSFCVLDRHFFAHLDEALKERKVKKLEIQEFQSGKFAISFGDEVAFGASDNLVFARLRNSLLARNVALLEVQTSAVSEGLRRFLASVPAQRILVSESYKPISLLAGELISMLIERRSNGGERRVNIARTLKLTNNALFSIYSAFGSVHSLAVTYLTMRIDRGMRVSLLKMIGVVQAGNAFFTKDSSVSLWLERPGVTFDVNTLNGKRRTHYANLLWIIFGRARVSLPKVDDPARPTFYVGFEIDNDTTGLQSVKATVDPSMNYNWR</sequence>
<comment type="caution">
    <text evidence="2">The sequence shown here is derived from an EMBL/GenBank/DDBJ whole genome shotgun (WGS) entry which is preliminary data.</text>
</comment>
<dbReference type="Proteomes" id="UP001432322">
    <property type="component" value="Unassembled WGS sequence"/>
</dbReference>
<evidence type="ECO:0000313" key="3">
    <source>
        <dbReference type="Proteomes" id="UP001432322"/>
    </source>
</evidence>
<name>A0AAV5WKH8_9BILA</name>
<gene>
    <name evidence="2" type="ORF">PFISCL1PPCAC_21606</name>
</gene>
<feature type="region of interest" description="Disordered" evidence="1">
    <location>
        <begin position="1"/>
        <end position="20"/>
    </location>
</feature>
<evidence type="ECO:0000256" key="1">
    <source>
        <dbReference type="SAM" id="MobiDB-lite"/>
    </source>
</evidence>
<feature type="non-terminal residue" evidence="2">
    <location>
        <position position="1"/>
    </location>
</feature>
<accession>A0AAV5WKH8</accession>
<dbReference type="AlphaFoldDB" id="A0AAV5WKH8"/>
<protein>
    <submittedName>
        <fullName evidence="2">Uncharacterized protein</fullName>
    </submittedName>
</protein>
<keyword evidence="3" id="KW-1185">Reference proteome</keyword>
<organism evidence="2 3">
    <name type="scientific">Pristionchus fissidentatus</name>
    <dbReference type="NCBI Taxonomy" id="1538716"/>
    <lineage>
        <taxon>Eukaryota</taxon>
        <taxon>Metazoa</taxon>
        <taxon>Ecdysozoa</taxon>
        <taxon>Nematoda</taxon>
        <taxon>Chromadorea</taxon>
        <taxon>Rhabditida</taxon>
        <taxon>Rhabditina</taxon>
        <taxon>Diplogasteromorpha</taxon>
        <taxon>Diplogasteroidea</taxon>
        <taxon>Neodiplogasteridae</taxon>
        <taxon>Pristionchus</taxon>
    </lineage>
</organism>
<evidence type="ECO:0000313" key="2">
    <source>
        <dbReference type="EMBL" id="GMT30309.1"/>
    </source>
</evidence>
<proteinExistence type="predicted"/>
<reference evidence="2" key="1">
    <citation type="submission" date="2023-10" db="EMBL/GenBank/DDBJ databases">
        <title>Genome assembly of Pristionchus species.</title>
        <authorList>
            <person name="Yoshida K."/>
            <person name="Sommer R.J."/>
        </authorList>
    </citation>
    <scope>NUCLEOTIDE SEQUENCE</scope>
    <source>
        <strain evidence="2">RS5133</strain>
    </source>
</reference>
<dbReference type="EMBL" id="BTSY01000005">
    <property type="protein sequence ID" value="GMT30309.1"/>
    <property type="molecule type" value="Genomic_DNA"/>
</dbReference>